<dbReference type="AlphaFoldDB" id="A0A538UCS6"/>
<keyword evidence="1" id="KW-0732">Signal</keyword>
<comment type="caution">
    <text evidence="3">The sequence shown here is derived from an EMBL/GenBank/DDBJ whole genome shotgun (WGS) entry which is preliminary data.</text>
</comment>
<organism evidence="3 4">
    <name type="scientific">Eiseniibacteriota bacterium</name>
    <dbReference type="NCBI Taxonomy" id="2212470"/>
    <lineage>
        <taxon>Bacteria</taxon>
        <taxon>Candidatus Eiseniibacteriota</taxon>
    </lineage>
</organism>
<name>A0A538UCS6_UNCEI</name>
<dbReference type="Gene3D" id="2.60.40.1190">
    <property type="match status" value="1"/>
</dbReference>
<dbReference type="Pfam" id="PF19313">
    <property type="entry name" value="DUF5916"/>
    <property type="match status" value="1"/>
</dbReference>
<feature type="chain" id="PRO_5021727153" description="DUF5916 domain-containing protein" evidence="1">
    <location>
        <begin position="22"/>
        <end position="475"/>
    </location>
</feature>
<dbReference type="EMBL" id="VBPB01000048">
    <property type="protein sequence ID" value="TMQ73711.1"/>
    <property type="molecule type" value="Genomic_DNA"/>
</dbReference>
<accession>A0A538UCS6</accession>
<evidence type="ECO:0000259" key="2">
    <source>
        <dbReference type="Pfam" id="PF19313"/>
    </source>
</evidence>
<evidence type="ECO:0000313" key="3">
    <source>
        <dbReference type="EMBL" id="TMQ73711.1"/>
    </source>
</evidence>
<gene>
    <name evidence="3" type="ORF">E6K81_03290</name>
</gene>
<dbReference type="SUPFAM" id="SSF49344">
    <property type="entry name" value="CBD9-like"/>
    <property type="match status" value="1"/>
</dbReference>
<evidence type="ECO:0000313" key="4">
    <source>
        <dbReference type="Proteomes" id="UP000319771"/>
    </source>
</evidence>
<dbReference type="CDD" id="cd09618">
    <property type="entry name" value="CBM9_like_2"/>
    <property type="match status" value="1"/>
</dbReference>
<dbReference type="Proteomes" id="UP000319771">
    <property type="component" value="Unassembled WGS sequence"/>
</dbReference>
<sequence length="475" mass="52653">MHRSHPRSLLMMTLSALLLTAAEGRAQTSALQIPPATRPPELASADAPWPRSGIGGAVTSFLQRSPHDGMPCSRTTSASLSFDNDNLYVIFRCEEAPGRVRARLAPREAIATDDQVIVYLDTFHDGQRAYYFACNPLGVQLDGVLREGSDADDTFDTLWYSEGRLTPYGYAVRMVIPFRSLRFPRAPQQTWGLAVGRILQQANEEAYWPPLSKRVQSFIPRFAAATGIADVSPSWNVQLIPHAVSTGARFLDTRDPVPDFDRRFETRGGLDPKIVLRDAFTLDAALNPDFSQVESDEPQVTINQRYEVFFPERRPFFIENASYFQTPTNLFFSRRIVDPQFGARFTGKAGGWVMGGLVADDRAPGQLLAGDDPWRGRRATDGVLSLERGFGKGSYLGLLGTSREFGSGFNRVVSLHGSLRVGPHWSFTGQAMQTVTQPRSGPEYQGTGAVLDAKRDGRGFNYEGMYTDLGPRFRP</sequence>
<dbReference type="InterPro" id="IPR045670">
    <property type="entry name" value="DUF5916"/>
</dbReference>
<feature type="signal peptide" evidence="1">
    <location>
        <begin position="1"/>
        <end position="21"/>
    </location>
</feature>
<feature type="non-terminal residue" evidence="3">
    <location>
        <position position="475"/>
    </location>
</feature>
<evidence type="ECO:0000256" key="1">
    <source>
        <dbReference type="SAM" id="SignalP"/>
    </source>
</evidence>
<proteinExistence type="predicted"/>
<reference evidence="3 4" key="1">
    <citation type="journal article" date="2019" name="Nat. Microbiol.">
        <title>Mediterranean grassland soil C-N compound turnover is dependent on rainfall and depth, and is mediated by genomically divergent microorganisms.</title>
        <authorList>
            <person name="Diamond S."/>
            <person name="Andeer P.F."/>
            <person name="Li Z."/>
            <person name="Crits-Christoph A."/>
            <person name="Burstein D."/>
            <person name="Anantharaman K."/>
            <person name="Lane K.R."/>
            <person name="Thomas B.C."/>
            <person name="Pan C."/>
            <person name="Northen T.R."/>
            <person name="Banfield J.F."/>
        </authorList>
    </citation>
    <scope>NUCLEOTIDE SEQUENCE [LARGE SCALE GENOMIC DNA]</scope>
    <source>
        <strain evidence="3">WS_11</strain>
    </source>
</reference>
<feature type="domain" description="DUF5916" evidence="2">
    <location>
        <begin position="262"/>
        <end position="336"/>
    </location>
</feature>
<protein>
    <recommendedName>
        <fullName evidence="2">DUF5916 domain-containing protein</fullName>
    </recommendedName>
</protein>